<dbReference type="EMBL" id="VKHS01000318">
    <property type="protein sequence ID" value="MBB0230632.1"/>
    <property type="molecule type" value="Genomic_DNA"/>
</dbReference>
<evidence type="ECO:0000256" key="1">
    <source>
        <dbReference type="SAM" id="MobiDB-lite"/>
    </source>
</evidence>
<reference evidence="3" key="1">
    <citation type="submission" date="2019-10" db="EMBL/GenBank/DDBJ databases">
        <title>Streptomyces sp. nov., a novel actinobacterium isolated from alkaline environment.</title>
        <authorList>
            <person name="Golinska P."/>
        </authorList>
    </citation>
    <scope>NUCLEOTIDE SEQUENCE [LARGE SCALE GENOMIC DNA]</scope>
    <source>
        <strain evidence="3">DSM 42108</strain>
    </source>
</reference>
<feature type="region of interest" description="Disordered" evidence="1">
    <location>
        <begin position="23"/>
        <end position="72"/>
    </location>
</feature>
<comment type="caution">
    <text evidence="2">The sequence shown here is derived from an EMBL/GenBank/DDBJ whole genome shotgun (WGS) entry which is preliminary data.</text>
</comment>
<dbReference type="Proteomes" id="UP000530234">
    <property type="component" value="Unassembled WGS sequence"/>
</dbReference>
<gene>
    <name evidence="2" type="ORF">FOE67_14180</name>
</gene>
<accession>A0A7W3XXB6</accession>
<keyword evidence="3" id="KW-1185">Reference proteome</keyword>
<evidence type="ECO:0000313" key="2">
    <source>
        <dbReference type="EMBL" id="MBB0230632.1"/>
    </source>
</evidence>
<dbReference type="RefSeq" id="WP_182664262.1">
    <property type="nucleotide sequence ID" value="NZ_VKHS01000318.1"/>
</dbReference>
<name>A0A7W3XXB6_9ACTN</name>
<protein>
    <submittedName>
        <fullName evidence="2">Uncharacterized protein</fullName>
    </submittedName>
</protein>
<feature type="compositionally biased region" description="Low complexity" evidence="1">
    <location>
        <begin position="44"/>
        <end position="59"/>
    </location>
</feature>
<sequence length="72" mass="7592">MIEVAAFVLLVVVATTAVTGAQWRSRRVGREAARRRHPAGRALPTTAPSSPFSFSASAPGVRVPGPRTHKDG</sequence>
<organism evidence="2 3">
    <name type="scientific">Streptomyces calidiresistens</name>
    <dbReference type="NCBI Taxonomy" id="1485586"/>
    <lineage>
        <taxon>Bacteria</taxon>
        <taxon>Bacillati</taxon>
        <taxon>Actinomycetota</taxon>
        <taxon>Actinomycetes</taxon>
        <taxon>Kitasatosporales</taxon>
        <taxon>Streptomycetaceae</taxon>
        <taxon>Streptomyces</taxon>
    </lineage>
</organism>
<evidence type="ECO:0000313" key="3">
    <source>
        <dbReference type="Proteomes" id="UP000530234"/>
    </source>
</evidence>
<proteinExistence type="predicted"/>
<dbReference type="AlphaFoldDB" id="A0A7W3XXB6"/>